<dbReference type="GO" id="GO:0016491">
    <property type="term" value="F:oxidoreductase activity"/>
    <property type="evidence" value="ECO:0007669"/>
    <property type="project" value="UniProtKB-KW"/>
</dbReference>
<evidence type="ECO:0000256" key="1">
    <source>
        <dbReference type="ARBA" id="ARBA00018719"/>
    </source>
</evidence>
<dbReference type="EMBL" id="WTZA01000001">
    <property type="protein sequence ID" value="MXO73910.1"/>
    <property type="molecule type" value="Genomic_DNA"/>
</dbReference>
<accession>A0A6I4TCN0</accession>
<dbReference type="InterPro" id="IPR050097">
    <property type="entry name" value="Ferredoxin-NADP_redctase_2"/>
</dbReference>
<keyword evidence="3" id="KW-0560">Oxidoreductase</keyword>
<dbReference type="SUPFAM" id="SSF51905">
    <property type="entry name" value="FAD/NAD(P)-binding domain"/>
    <property type="match status" value="2"/>
</dbReference>
<dbReference type="InterPro" id="IPR023753">
    <property type="entry name" value="FAD/NAD-binding_dom"/>
</dbReference>
<dbReference type="RefSeq" id="WP_160609716.1">
    <property type="nucleotide sequence ID" value="NZ_WTZA01000001.1"/>
</dbReference>
<name>A0A6I4TCN0_9SPHN</name>
<comment type="caution">
    <text evidence="5">The sequence shown here is derived from an EMBL/GenBank/DDBJ whole genome shotgun (WGS) entry which is preliminary data.</text>
</comment>
<evidence type="ECO:0000256" key="3">
    <source>
        <dbReference type="ARBA" id="ARBA00023002"/>
    </source>
</evidence>
<evidence type="ECO:0000313" key="6">
    <source>
        <dbReference type="Proteomes" id="UP000439522"/>
    </source>
</evidence>
<keyword evidence="2" id="KW-0285">Flavoprotein</keyword>
<protein>
    <recommendedName>
        <fullName evidence="1">Thioredoxin reductase</fullName>
    </recommendedName>
</protein>
<keyword evidence="6" id="KW-1185">Reference proteome</keyword>
<feature type="domain" description="FAD/NAD(P)-binding" evidence="4">
    <location>
        <begin position="8"/>
        <end position="288"/>
    </location>
</feature>
<dbReference type="PRINTS" id="PR00368">
    <property type="entry name" value="FADPNR"/>
</dbReference>
<evidence type="ECO:0000259" key="4">
    <source>
        <dbReference type="Pfam" id="PF07992"/>
    </source>
</evidence>
<dbReference type="InterPro" id="IPR036188">
    <property type="entry name" value="FAD/NAD-bd_sf"/>
</dbReference>
<sequence>MDDTTTDDCIIIGAGPAGLTAAIYLARYHLSIRLFDNGTSRAAWIPCTHNHAGYPDGIEGKELLRRMREQARKYGAIREEKTVEHLARVGDRFTVGTEGATYTARSVLLATGVVNRRPDGLEESVHDEALARGLLRYCPVCDGYEVTDRRVAVIGTGKHGTAEALFLRGFTADLTLVSSQGDHELDAECMARLDEAGIICIAGPCGGYAIEGDQLAFDTAQGRVAFDSVYPALGSHVRSELAELAGARIGEGHCVTVDAHQETSVPGLFAAGDVVIGLDQISNAMGQAGVAATTIRNHLAKERPMLRAAPEGGDRGG</sequence>
<dbReference type="AlphaFoldDB" id="A0A6I4TCN0"/>
<dbReference type="OrthoDB" id="9786503at2"/>
<dbReference type="Pfam" id="PF07992">
    <property type="entry name" value="Pyr_redox_2"/>
    <property type="match status" value="1"/>
</dbReference>
<gene>
    <name evidence="5" type="ORF">GRI40_01560</name>
</gene>
<dbReference type="PANTHER" id="PTHR48105">
    <property type="entry name" value="THIOREDOXIN REDUCTASE 1-RELATED-RELATED"/>
    <property type="match status" value="1"/>
</dbReference>
<dbReference type="PRINTS" id="PR00469">
    <property type="entry name" value="PNDRDTASEII"/>
</dbReference>
<organism evidence="5 6">
    <name type="scientific">Tsuneonella aeria</name>
    <dbReference type="NCBI Taxonomy" id="1837929"/>
    <lineage>
        <taxon>Bacteria</taxon>
        <taxon>Pseudomonadati</taxon>
        <taxon>Pseudomonadota</taxon>
        <taxon>Alphaproteobacteria</taxon>
        <taxon>Sphingomonadales</taxon>
        <taxon>Erythrobacteraceae</taxon>
        <taxon>Tsuneonella</taxon>
    </lineage>
</organism>
<dbReference type="Proteomes" id="UP000439522">
    <property type="component" value="Unassembled WGS sequence"/>
</dbReference>
<evidence type="ECO:0000313" key="5">
    <source>
        <dbReference type="EMBL" id="MXO73910.1"/>
    </source>
</evidence>
<dbReference type="Gene3D" id="3.50.50.60">
    <property type="entry name" value="FAD/NAD(P)-binding domain"/>
    <property type="match status" value="2"/>
</dbReference>
<evidence type="ECO:0000256" key="2">
    <source>
        <dbReference type="ARBA" id="ARBA00022630"/>
    </source>
</evidence>
<reference evidence="5 6" key="1">
    <citation type="submission" date="2019-12" db="EMBL/GenBank/DDBJ databases">
        <title>Genomic-based taxomic classification of the family Erythrobacteraceae.</title>
        <authorList>
            <person name="Xu L."/>
        </authorList>
    </citation>
    <scope>NUCLEOTIDE SEQUENCE [LARGE SCALE GENOMIC DNA]</scope>
    <source>
        <strain evidence="5 6">100921-2</strain>
    </source>
</reference>
<proteinExistence type="predicted"/>